<accession>A0A369JYT1</accession>
<evidence type="ECO:0000313" key="2">
    <source>
        <dbReference type="Proteomes" id="UP000076154"/>
    </source>
</evidence>
<reference evidence="1" key="1">
    <citation type="submission" date="2018-04" db="EMBL/GenBank/DDBJ databases">
        <title>Whole genome sequencing of Hypsizygus marmoreus.</title>
        <authorList>
            <person name="Choi I.-G."/>
            <person name="Min B."/>
            <person name="Kim J.-G."/>
            <person name="Kim S."/>
            <person name="Oh Y.-L."/>
            <person name="Kong W.-S."/>
            <person name="Park H."/>
            <person name="Jeong J."/>
            <person name="Song E.-S."/>
        </authorList>
    </citation>
    <scope>NUCLEOTIDE SEQUENCE [LARGE SCALE GENOMIC DNA]</scope>
    <source>
        <strain evidence="1">51987-8</strain>
    </source>
</reference>
<organism evidence="1 2">
    <name type="scientific">Hypsizygus marmoreus</name>
    <name type="common">White beech mushroom</name>
    <name type="synonym">Agaricus marmoreus</name>
    <dbReference type="NCBI Taxonomy" id="39966"/>
    <lineage>
        <taxon>Eukaryota</taxon>
        <taxon>Fungi</taxon>
        <taxon>Dikarya</taxon>
        <taxon>Basidiomycota</taxon>
        <taxon>Agaricomycotina</taxon>
        <taxon>Agaricomycetes</taxon>
        <taxon>Agaricomycetidae</taxon>
        <taxon>Agaricales</taxon>
        <taxon>Tricholomatineae</taxon>
        <taxon>Lyophyllaceae</taxon>
        <taxon>Hypsizygus</taxon>
    </lineage>
</organism>
<dbReference type="Proteomes" id="UP000076154">
    <property type="component" value="Unassembled WGS sequence"/>
</dbReference>
<proteinExistence type="predicted"/>
<name>A0A369JYT1_HYPMA</name>
<keyword evidence="2" id="KW-1185">Reference proteome</keyword>
<dbReference type="AlphaFoldDB" id="A0A369JYT1"/>
<sequence>MPLCETATMLTASFATARPPISRLTDQLTLYLTTLLSVAGFSVTVPSSIPKATYAYRAVPLLLSTSRQASFHCEHLLFDAEFNGRHIGFLVSTSDYQ</sequence>
<dbReference type="EMBL" id="LUEZ02000040">
    <property type="protein sequence ID" value="RDB25687.1"/>
    <property type="molecule type" value="Genomic_DNA"/>
</dbReference>
<protein>
    <submittedName>
        <fullName evidence="1">Uncharacterized protein</fullName>
    </submittedName>
</protein>
<comment type="caution">
    <text evidence="1">The sequence shown here is derived from an EMBL/GenBank/DDBJ whole genome shotgun (WGS) entry which is preliminary data.</text>
</comment>
<dbReference type="InParanoid" id="A0A369JYT1"/>
<evidence type="ECO:0000313" key="1">
    <source>
        <dbReference type="EMBL" id="RDB25687.1"/>
    </source>
</evidence>
<gene>
    <name evidence="1" type="ORF">Hypma_006454</name>
</gene>